<reference evidence="5 6" key="1">
    <citation type="submission" date="2019-07" db="EMBL/GenBank/DDBJ databases">
        <title>R&amp;d 2014.</title>
        <authorList>
            <person name="Klenk H.-P."/>
        </authorList>
    </citation>
    <scope>NUCLEOTIDE SEQUENCE [LARGE SCALE GENOMIC DNA]</scope>
    <source>
        <strain evidence="5 6">DSM 43194</strain>
    </source>
</reference>
<dbReference type="Pfam" id="PF17853">
    <property type="entry name" value="GGDEF_2"/>
    <property type="match status" value="1"/>
</dbReference>
<evidence type="ECO:0000259" key="4">
    <source>
        <dbReference type="Pfam" id="PF17853"/>
    </source>
</evidence>
<evidence type="ECO:0000313" key="5">
    <source>
        <dbReference type="EMBL" id="TWH19721.1"/>
    </source>
</evidence>
<accession>A0A660CFI5</accession>
<comment type="caution">
    <text evidence="5">The sequence shown here is derived from an EMBL/GenBank/DDBJ whole genome shotgun (WGS) entry which is preliminary data.</text>
</comment>
<protein>
    <submittedName>
        <fullName evidence="5">Purine catabolism regulator</fullName>
    </submittedName>
</protein>
<organism evidence="5 6">
    <name type="scientific">Prauserella rugosa</name>
    <dbReference type="NCBI Taxonomy" id="43354"/>
    <lineage>
        <taxon>Bacteria</taxon>
        <taxon>Bacillati</taxon>
        <taxon>Actinomycetota</taxon>
        <taxon>Actinomycetes</taxon>
        <taxon>Pseudonocardiales</taxon>
        <taxon>Pseudonocardiaceae</taxon>
        <taxon>Prauserella</taxon>
    </lineage>
</organism>
<feature type="domain" description="CdaR GGDEF-like" evidence="4">
    <location>
        <begin position="303"/>
        <end position="429"/>
    </location>
</feature>
<dbReference type="Pfam" id="PF07905">
    <property type="entry name" value="PucR"/>
    <property type="match status" value="1"/>
</dbReference>
<dbReference type="InterPro" id="IPR051448">
    <property type="entry name" value="CdaR-like_regulators"/>
</dbReference>
<dbReference type="InterPro" id="IPR042070">
    <property type="entry name" value="PucR_C-HTH_sf"/>
</dbReference>
<dbReference type="Pfam" id="PF13556">
    <property type="entry name" value="HTH_30"/>
    <property type="match status" value="1"/>
</dbReference>
<dbReference type="Proteomes" id="UP000317303">
    <property type="component" value="Unassembled WGS sequence"/>
</dbReference>
<dbReference type="RefSeq" id="WP_030530763.1">
    <property type="nucleotide sequence ID" value="NZ_JOIJ01000002.1"/>
</dbReference>
<gene>
    <name evidence="5" type="ORF">JD82_01550</name>
</gene>
<keyword evidence="6" id="KW-1185">Reference proteome</keyword>
<dbReference type="PANTHER" id="PTHR33744:SF1">
    <property type="entry name" value="DNA-BINDING TRANSCRIPTIONAL ACTIVATOR ADER"/>
    <property type="match status" value="1"/>
</dbReference>
<dbReference type="InterPro" id="IPR012914">
    <property type="entry name" value="PucR_dom"/>
</dbReference>
<dbReference type="Gene3D" id="1.10.10.2840">
    <property type="entry name" value="PucR C-terminal helix-turn-helix domain"/>
    <property type="match status" value="1"/>
</dbReference>
<dbReference type="AlphaFoldDB" id="A0A660CFI5"/>
<evidence type="ECO:0000313" key="6">
    <source>
        <dbReference type="Proteomes" id="UP000317303"/>
    </source>
</evidence>
<feature type="domain" description="Purine catabolism PurC-like" evidence="2">
    <location>
        <begin position="7"/>
        <end position="129"/>
    </location>
</feature>
<sequence>MYPTVAEVLALPVVRQGGPHVVAGADGLDGRVRWVHVAEITEIAPLLKGGELVLTTGVALPDDDDTLARYVDDLAAVGVAGLVVELVRHWHERLPHALAAAADKHRLPLITLSRETRYVTITEAVNGLIVDAQVDELRAAAQVHETFTELTVAGAQPHVVLREVARLTGHAVVLETLAHDVLAYDACGTDPRDLLSDWHRRSRGVRTGDRTGYDTRTGWLVTVVGARGRDWGRLVVVCGERPPHRHVVVAERAASALAVHRLVDGAAESLERQAHRDVLAQLLAGPATPTPGPGQVAPTTPLSELVARAEALHVPLTGRRLLAVAIRPRLTGDSGATASAGSLLPDLAEATALATRRARVPALVAGVDGTSVHALLALSPQADADAVLRRLGREVRQTRPSATLVLGVGSAVDTPAEAGRSLVEAGHVAAAALHRDRCPPRGYHRLDDLRLFGLLHLLAEDDRLHTFARRELGPLLDKDAATGSRLVEALRRFCEHGGNKSAAAAASHTSRTAYYQQLARIEQTLEVSLDDPESIVSLHVALLITDVLALSGDNDHPSE</sequence>
<proteinExistence type="inferred from homology"/>
<dbReference type="InterPro" id="IPR025736">
    <property type="entry name" value="PucR_C-HTH_dom"/>
</dbReference>
<dbReference type="OrthoDB" id="2973014at2"/>
<comment type="similarity">
    <text evidence="1">Belongs to the CdaR family.</text>
</comment>
<evidence type="ECO:0000259" key="3">
    <source>
        <dbReference type="Pfam" id="PF13556"/>
    </source>
</evidence>
<evidence type="ECO:0000259" key="2">
    <source>
        <dbReference type="Pfam" id="PF07905"/>
    </source>
</evidence>
<evidence type="ECO:0000256" key="1">
    <source>
        <dbReference type="ARBA" id="ARBA00006754"/>
    </source>
</evidence>
<feature type="domain" description="PucR C-terminal helix-turn-helix" evidence="3">
    <location>
        <begin position="486"/>
        <end position="544"/>
    </location>
</feature>
<dbReference type="InterPro" id="IPR041522">
    <property type="entry name" value="CdaR_GGDEF"/>
</dbReference>
<dbReference type="EMBL" id="VLJV01000001">
    <property type="protein sequence ID" value="TWH19721.1"/>
    <property type="molecule type" value="Genomic_DNA"/>
</dbReference>
<name>A0A660CFI5_9PSEU</name>
<dbReference type="PANTHER" id="PTHR33744">
    <property type="entry name" value="CARBOHYDRATE DIACID REGULATOR"/>
    <property type="match status" value="1"/>
</dbReference>